<protein>
    <recommendedName>
        <fullName evidence="9">TRAP transporter small permease protein</fullName>
    </recommendedName>
</protein>
<comment type="similarity">
    <text evidence="8 9">Belongs to the TRAP transporter small permease family.</text>
</comment>
<comment type="subunit">
    <text evidence="9">The complex comprises the extracytoplasmic solute receptor protein and the two transmembrane proteins.</text>
</comment>
<keyword evidence="12" id="KW-1185">Reference proteome</keyword>
<dbReference type="PANTHER" id="PTHR35011">
    <property type="entry name" value="2,3-DIKETO-L-GULONATE TRAP TRANSPORTER SMALL PERMEASE PROTEIN YIAM"/>
    <property type="match status" value="1"/>
</dbReference>
<gene>
    <name evidence="11" type="ORF">GS660_00115</name>
</gene>
<keyword evidence="3" id="KW-1003">Cell membrane</keyword>
<evidence type="ECO:0000259" key="10">
    <source>
        <dbReference type="Pfam" id="PF04290"/>
    </source>
</evidence>
<evidence type="ECO:0000256" key="2">
    <source>
        <dbReference type="ARBA" id="ARBA00022448"/>
    </source>
</evidence>
<feature type="transmembrane region" description="Helical" evidence="9">
    <location>
        <begin position="61"/>
        <end position="79"/>
    </location>
</feature>
<dbReference type="Pfam" id="PF04290">
    <property type="entry name" value="DctQ"/>
    <property type="match status" value="1"/>
</dbReference>
<keyword evidence="7 9" id="KW-0472">Membrane</keyword>
<dbReference type="OrthoDB" id="4250245at2"/>
<feature type="domain" description="Tripartite ATP-independent periplasmic transporters DctQ component" evidence="10">
    <location>
        <begin position="38"/>
        <end position="166"/>
    </location>
</feature>
<reference evidence="11 12" key="1">
    <citation type="submission" date="2020-01" db="EMBL/GenBank/DDBJ databases">
        <title>Frigidibacter albus SP32T (=CGMCC 1.13995T).</title>
        <authorList>
            <person name="Liao X."/>
        </authorList>
    </citation>
    <scope>NUCLEOTIDE SEQUENCE [LARGE SCALE GENOMIC DNA]</scope>
    <source>
        <strain evidence="11 12">SP32</strain>
    </source>
</reference>
<dbReference type="AlphaFoldDB" id="A0A6L8VB21"/>
<evidence type="ECO:0000313" key="11">
    <source>
        <dbReference type="EMBL" id="MZQ87498.1"/>
    </source>
</evidence>
<evidence type="ECO:0000256" key="3">
    <source>
        <dbReference type="ARBA" id="ARBA00022475"/>
    </source>
</evidence>
<sequence>MAHDANETAAPKGVVGRLAKVIGVLSGAVAALAILAVLVLTAVNVAGRYLFSAPLRGTEEATGFLVVVMVMFGAAEAYRRGDHIRIDILTERLGPRGARWIDLLSHVAVGIFAANLLRTGLHTVEFSRMFGAYSPGYLQIPMWLPQSALVVGGALLLAMAALRLIDCILSFTRKERHL</sequence>
<comment type="function">
    <text evidence="9">Part of the tripartite ATP-independent periplasmic (TRAP) transport system.</text>
</comment>
<evidence type="ECO:0000256" key="4">
    <source>
        <dbReference type="ARBA" id="ARBA00022519"/>
    </source>
</evidence>
<evidence type="ECO:0000313" key="12">
    <source>
        <dbReference type="Proteomes" id="UP000477083"/>
    </source>
</evidence>
<feature type="transmembrane region" description="Helical" evidence="9">
    <location>
        <begin position="100"/>
        <end position="120"/>
    </location>
</feature>
<keyword evidence="2 9" id="KW-0813">Transport</keyword>
<keyword evidence="5 9" id="KW-0812">Transmembrane</keyword>
<dbReference type="Proteomes" id="UP000477083">
    <property type="component" value="Unassembled WGS sequence"/>
</dbReference>
<dbReference type="InterPro" id="IPR007387">
    <property type="entry name" value="TRAP_DctQ"/>
</dbReference>
<organism evidence="11 12">
    <name type="scientific">Frigidibacter albus</name>
    <dbReference type="NCBI Taxonomy" id="1465486"/>
    <lineage>
        <taxon>Bacteria</taxon>
        <taxon>Pseudomonadati</taxon>
        <taxon>Pseudomonadota</taxon>
        <taxon>Alphaproteobacteria</taxon>
        <taxon>Rhodobacterales</taxon>
        <taxon>Paracoccaceae</taxon>
        <taxon>Frigidibacter</taxon>
    </lineage>
</organism>
<evidence type="ECO:0000256" key="9">
    <source>
        <dbReference type="RuleBase" id="RU369079"/>
    </source>
</evidence>
<evidence type="ECO:0000256" key="8">
    <source>
        <dbReference type="ARBA" id="ARBA00038436"/>
    </source>
</evidence>
<accession>A0A6L8VB21</accession>
<evidence type="ECO:0000256" key="6">
    <source>
        <dbReference type="ARBA" id="ARBA00022989"/>
    </source>
</evidence>
<name>A0A6L8VB21_9RHOB</name>
<evidence type="ECO:0000256" key="5">
    <source>
        <dbReference type="ARBA" id="ARBA00022692"/>
    </source>
</evidence>
<evidence type="ECO:0000256" key="1">
    <source>
        <dbReference type="ARBA" id="ARBA00004429"/>
    </source>
</evidence>
<feature type="transmembrane region" description="Helical" evidence="9">
    <location>
        <begin position="21"/>
        <end position="41"/>
    </location>
</feature>
<dbReference type="GO" id="GO:0022857">
    <property type="term" value="F:transmembrane transporter activity"/>
    <property type="evidence" value="ECO:0007669"/>
    <property type="project" value="UniProtKB-UniRule"/>
</dbReference>
<dbReference type="InterPro" id="IPR055348">
    <property type="entry name" value="DctQ"/>
</dbReference>
<dbReference type="EMBL" id="WWNR01000001">
    <property type="protein sequence ID" value="MZQ87498.1"/>
    <property type="molecule type" value="Genomic_DNA"/>
</dbReference>
<feature type="transmembrane region" description="Helical" evidence="9">
    <location>
        <begin position="140"/>
        <end position="165"/>
    </location>
</feature>
<dbReference type="GO" id="GO:0005886">
    <property type="term" value="C:plasma membrane"/>
    <property type="evidence" value="ECO:0007669"/>
    <property type="project" value="UniProtKB-SubCell"/>
</dbReference>
<evidence type="ECO:0000256" key="7">
    <source>
        <dbReference type="ARBA" id="ARBA00023136"/>
    </source>
</evidence>
<comment type="caution">
    <text evidence="11">The sequence shown here is derived from an EMBL/GenBank/DDBJ whole genome shotgun (WGS) entry which is preliminary data.</text>
</comment>
<dbReference type="RefSeq" id="WP_161342197.1">
    <property type="nucleotide sequence ID" value="NZ_BMGW01000001.1"/>
</dbReference>
<keyword evidence="4 9" id="KW-0997">Cell inner membrane</keyword>
<proteinExistence type="inferred from homology"/>
<keyword evidence="6 9" id="KW-1133">Transmembrane helix</keyword>
<comment type="subcellular location">
    <subcellularLocation>
        <location evidence="1 9">Cell inner membrane</location>
        <topology evidence="1 9">Multi-pass membrane protein</topology>
    </subcellularLocation>
</comment>